<evidence type="ECO:0000256" key="3">
    <source>
        <dbReference type="SAM" id="SignalP"/>
    </source>
</evidence>
<feature type="region of interest" description="Disordered" evidence="1">
    <location>
        <begin position="430"/>
        <end position="469"/>
    </location>
</feature>
<keyword evidence="2" id="KW-0812">Transmembrane</keyword>
<feature type="signal peptide" evidence="3">
    <location>
        <begin position="1"/>
        <end position="19"/>
    </location>
</feature>
<accession>A0AA88N8Y5</accession>
<feature type="compositionally biased region" description="Low complexity" evidence="1">
    <location>
        <begin position="430"/>
        <end position="440"/>
    </location>
</feature>
<evidence type="ECO:0000256" key="2">
    <source>
        <dbReference type="SAM" id="Phobius"/>
    </source>
</evidence>
<evidence type="ECO:0000256" key="1">
    <source>
        <dbReference type="SAM" id="MobiDB-lite"/>
    </source>
</evidence>
<keyword evidence="2" id="KW-1133">Transmembrane helix</keyword>
<organism evidence="4 5">
    <name type="scientific">Tachysurus vachellii</name>
    <name type="common">Darkbarbel catfish</name>
    <name type="synonym">Pelteobagrus vachellii</name>
    <dbReference type="NCBI Taxonomy" id="175792"/>
    <lineage>
        <taxon>Eukaryota</taxon>
        <taxon>Metazoa</taxon>
        <taxon>Chordata</taxon>
        <taxon>Craniata</taxon>
        <taxon>Vertebrata</taxon>
        <taxon>Euteleostomi</taxon>
        <taxon>Actinopterygii</taxon>
        <taxon>Neopterygii</taxon>
        <taxon>Teleostei</taxon>
        <taxon>Ostariophysi</taxon>
        <taxon>Siluriformes</taxon>
        <taxon>Bagridae</taxon>
        <taxon>Tachysurus</taxon>
    </lineage>
</organism>
<proteinExistence type="predicted"/>
<dbReference type="EMBL" id="JAVHJS010000007">
    <property type="protein sequence ID" value="KAK2852386.1"/>
    <property type="molecule type" value="Genomic_DNA"/>
</dbReference>
<comment type="caution">
    <text evidence="4">The sequence shown here is derived from an EMBL/GenBank/DDBJ whole genome shotgun (WGS) entry which is preliminary data.</text>
</comment>
<name>A0AA88N8Y5_TACVA</name>
<keyword evidence="3" id="KW-0732">Signal</keyword>
<reference evidence="4" key="1">
    <citation type="submission" date="2023-08" db="EMBL/GenBank/DDBJ databases">
        <title>Pelteobagrus vachellii genome.</title>
        <authorList>
            <person name="Liu H."/>
        </authorList>
    </citation>
    <scope>NUCLEOTIDE SEQUENCE</scope>
    <source>
        <strain evidence="4">PRFRI_2022a</strain>
        <tissue evidence="4">Muscle</tissue>
    </source>
</reference>
<sequence>MWVLWILLLTGNFITESWSLDVSHLSVTYGQQLSITMMSVTDKLEFTSVNKEQSYIIWSRNAQPKKGKVISSGEENHFVIKSVTFDDQGNYTQWNLWGKVGSVHLVKVLSKRRIQGCVPGKNLSISMDGLSKDDVKLQFFGKDFNLTLVEHGLPVGNNQFGYWGRIHITSKSIQVLIVDGSDVGKYILSDHENNTVTIIILSMFNCELQPTQLKRIHGQQLIIKLPIWYKKLEFSSEKEKQSVLWPSCAQHTRKYVKGSGYKRQFIINPVTYNDQGTYTRWNYRDQVSSVFKLEVFTATHIKDCEDGKTFTISLDGLAKEDVTLLFTNEDSNITLVEHGLPVNNSHNHFSERIQVTSSDIQVLNIGVSDMGNYTLTDHEGRKVKVITPHFVYKAKPLLALLLLLLIPALICCCYGDKIYKKCTRSTTTTAASTTMSAVKTENQNPLLADKKKPKAPAGRTPVKQSPAQK</sequence>
<dbReference type="AlphaFoldDB" id="A0AA88N8Y5"/>
<dbReference type="Proteomes" id="UP001187315">
    <property type="component" value="Unassembled WGS sequence"/>
</dbReference>
<protein>
    <submittedName>
        <fullName evidence="4">Uncharacterized protein</fullName>
    </submittedName>
</protein>
<evidence type="ECO:0000313" key="4">
    <source>
        <dbReference type="EMBL" id="KAK2852386.1"/>
    </source>
</evidence>
<feature type="chain" id="PRO_5041642334" evidence="3">
    <location>
        <begin position="20"/>
        <end position="469"/>
    </location>
</feature>
<evidence type="ECO:0000313" key="5">
    <source>
        <dbReference type="Proteomes" id="UP001187315"/>
    </source>
</evidence>
<keyword evidence="2" id="KW-0472">Membrane</keyword>
<keyword evidence="5" id="KW-1185">Reference proteome</keyword>
<gene>
    <name evidence="4" type="ORF">Q7C36_007587</name>
</gene>
<feature type="transmembrane region" description="Helical" evidence="2">
    <location>
        <begin position="397"/>
        <end position="415"/>
    </location>
</feature>